<comment type="caution">
    <text evidence="2">The sequence shown here is derived from an EMBL/GenBank/DDBJ whole genome shotgun (WGS) entry which is preliminary data.</text>
</comment>
<proteinExistence type="predicted"/>
<name>A0ABM8YTZ7_9BACI</name>
<dbReference type="CDD" id="cd04301">
    <property type="entry name" value="NAT_SF"/>
    <property type="match status" value="1"/>
</dbReference>
<dbReference type="RefSeq" id="WP_230504880.1">
    <property type="nucleotide sequence ID" value="NZ_CAKJTJ010000048.1"/>
</dbReference>
<dbReference type="Pfam" id="PF00583">
    <property type="entry name" value="Acetyltransf_1"/>
    <property type="match status" value="1"/>
</dbReference>
<evidence type="ECO:0000313" key="2">
    <source>
        <dbReference type="EMBL" id="CAG9623440.1"/>
    </source>
</evidence>
<evidence type="ECO:0000259" key="1">
    <source>
        <dbReference type="PROSITE" id="PS51186"/>
    </source>
</evidence>
<accession>A0ABM8YTZ7</accession>
<gene>
    <name evidence="2" type="primary">aaaT_2</name>
    <name evidence="2" type="ORF">BACCIP111883_04253</name>
</gene>
<protein>
    <submittedName>
        <fullName evidence="2">L-amino acid N-acetyltransferase AaaT</fullName>
        <ecNumber evidence="2">2.3.1.-</ecNumber>
    </submittedName>
</protein>
<dbReference type="InterPro" id="IPR000182">
    <property type="entry name" value="GNAT_dom"/>
</dbReference>
<feature type="domain" description="N-acetyltransferase" evidence="1">
    <location>
        <begin position="1"/>
        <end position="167"/>
    </location>
</feature>
<dbReference type="SUPFAM" id="SSF55729">
    <property type="entry name" value="Acyl-CoA N-acyltransferases (Nat)"/>
    <property type="match status" value="1"/>
</dbReference>
<keyword evidence="2" id="KW-0808">Transferase</keyword>
<dbReference type="GO" id="GO:0016746">
    <property type="term" value="F:acyltransferase activity"/>
    <property type="evidence" value="ECO:0007669"/>
    <property type="project" value="UniProtKB-KW"/>
</dbReference>
<dbReference type="Gene3D" id="3.40.630.30">
    <property type="match status" value="1"/>
</dbReference>
<dbReference type="EC" id="2.3.1.-" evidence="2"/>
<dbReference type="PANTHER" id="PTHR43415">
    <property type="entry name" value="SPERMIDINE N(1)-ACETYLTRANSFERASE"/>
    <property type="match status" value="1"/>
</dbReference>
<dbReference type="InterPro" id="IPR016181">
    <property type="entry name" value="Acyl_CoA_acyltransferase"/>
</dbReference>
<keyword evidence="2" id="KW-0012">Acyltransferase</keyword>
<keyword evidence="3" id="KW-1185">Reference proteome</keyword>
<dbReference type="EMBL" id="CAKJTJ010000048">
    <property type="protein sequence ID" value="CAG9623440.1"/>
    <property type="molecule type" value="Genomic_DNA"/>
</dbReference>
<organism evidence="2 3">
    <name type="scientific">Sutcliffiella rhizosphaerae</name>
    <dbReference type="NCBI Taxonomy" id="2880967"/>
    <lineage>
        <taxon>Bacteria</taxon>
        <taxon>Bacillati</taxon>
        <taxon>Bacillota</taxon>
        <taxon>Bacilli</taxon>
        <taxon>Bacillales</taxon>
        <taxon>Bacillaceae</taxon>
        <taxon>Sutcliffiella</taxon>
    </lineage>
</organism>
<dbReference type="PROSITE" id="PS51186">
    <property type="entry name" value="GNAT"/>
    <property type="match status" value="1"/>
</dbReference>
<reference evidence="2 3" key="1">
    <citation type="submission" date="2021-10" db="EMBL/GenBank/DDBJ databases">
        <authorList>
            <person name="Criscuolo A."/>
        </authorList>
    </citation>
    <scope>NUCLEOTIDE SEQUENCE [LARGE SCALE GENOMIC DNA]</scope>
    <source>
        <strain evidence="3">CIP 111883</strain>
    </source>
</reference>
<sequence>MVIREAVFGDAAQIIDHSKKVFKEGRNLLTTPEEYTITLEEEVEWLKNNKEKNQLVLVAENASEIVGMLNVTRGSRKRVSHICFLGISIQSAYCNNGLGSEMLLKMLEWAKKDKHIEKVSLEVFSHNERAIHVYKKLGFKVEGLKEKHVKFEDGTYSDELLMAQFVKKSRIELD</sequence>
<evidence type="ECO:0000313" key="3">
    <source>
        <dbReference type="Proteomes" id="UP000789833"/>
    </source>
</evidence>
<dbReference type="PANTHER" id="PTHR43415:SF3">
    <property type="entry name" value="GNAT-FAMILY ACETYLTRANSFERASE"/>
    <property type="match status" value="1"/>
</dbReference>
<dbReference type="Proteomes" id="UP000789833">
    <property type="component" value="Unassembled WGS sequence"/>
</dbReference>